<name>A0ABT6SMZ4_9ACTN</name>
<feature type="region of interest" description="Disordered" evidence="1">
    <location>
        <begin position="301"/>
        <end position="330"/>
    </location>
</feature>
<comment type="caution">
    <text evidence="3">The sequence shown here is derived from an EMBL/GenBank/DDBJ whole genome shotgun (WGS) entry which is preliminary data.</text>
</comment>
<reference evidence="3 4" key="1">
    <citation type="submission" date="2023-05" db="EMBL/GenBank/DDBJ databases">
        <title>Draft genome sequence of Streptomyces sp. B-S-A6 isolated from a cave soil in Thailand.</title>
        <authorList>
            <person name="Chamroensaksri N."/>
            <person name="Muangham S."/>
        </authorList>
    </citation>
    <scope>NUCLEOTIDE SEQUENCE [LARGE SCALE GENOMIC DNA]</scope>
    <source>
        <strain evidence="3 4">B-S-A6</strain>
    </source>
</reference>
<sequence length="371" mass="40715">MSELAAPAWPFGPRQPLPVRVEPVPGESTGSFVSRLAHGQGLGLEELLERVGFGQASTDPVRVRAYPSTTEMYVNERGLEYLAVLADSTPRALQEVLPSTAAAHLLTAEQEDAVWTWPWQVREGHLVPLCGTCTAARGVRETVWMISPDRWRVCLEHLRFTDSDGTGGERGLSLKLLPETVAAHQEREALSRPYGAAGEELFADAFQITVHWWTHLPHTTRWVQRARDAGLRAHAVPTAPLVLMPEAAAVAGHLAAFEVSGQRDSKARARWLEELRDCMDRWGVDFTVGRWALTDWLQRHSAPAGPPGTDKPAMTTAPQARHVRSGPPSAEELRQVRLRLSAGHECAEQPTGVLGVASCLPWQLGDPACEM</sequence>
<evidence type="ECO:0000259" key="2">
    <source>
        <dbReference type="Pfam" id="PF06527"/>
    </source>
</evidence>
<gene>
    <name evidence="3" type="ORF">QIS96_37400</name>
</gene>
<proteinExistence type="predicted"/>
<keyword evidence="4" id="KW-1185">Reference proteome</keyword>
<accession>A0ABT6SMZ4</accession>
<dbReference type="Proteomes" id="UP001223978">
    <property type="component" value="Unassembled WGS sequence"/>
</dbReference>
<dbReference type="RefSeq" id="WP_282547352.1">
    <property type="nucleotide sequence ID" value="NZ_JASCIQ010000082.1"/>
</dbReference>
<dbReference type="InterPro" id="IPR009492">
    <property type="entry name" value="TniQ"/>
</dbReference>
<dbReference type="EMBL" id="JASCIQ010000082">
    <property type="protein sequence ID" value="MDI3409484.1"/>
    <property type="molecule type" value="Genomic_DNA"/>
</dbReference>
<dbReference type="Pfam" id="PF06527">
    <property type="entry name" value="TniQ"/>
    <property type="match status" value="1"/>
</dbReference>
<organism evidence="3 4">
    <name type="scientific">Streptomyces cavernicola</name>
    <dbReference type="NCBI Taxonomy" id="3043613"/>
    <lineage>
        <taxon>Bacteria</taxon>
        <taxon>Bacillati</taxon>
        <taxon>Actinomycetota</taxon>
        <taxon>Actinomycetes</taxon>
        <taxon>Kitasatosporales</taxon>
        <taxon>Streptomycetaceae</taxon>
        <taxon>Streptomyces</taxon>
    </lineage>
</organism>
<evidence type="ECO:0000256" key="1">
    <source>
        <dbReference type="SAM" id="MobiDB-lite"/>
    </source>
</evidence>
<evidence type="ECO:0000313" key="4">
    <source>
        <dbReference type="Proteomes" id="UP001223978"/>
    </source>
</evidence>
<protein>
    <submittedName>
        <fullName evidence="3">TniQ family protein</fullName>
    </submittedName>
</protein>
<feature type="domain" description="TniQ" evidence="2">
    <location>
        <begin position="18"/>
        <end position="157"/>
    </location>
</feature>
<evidence type="ECO:0000313" key="3">
    <source>
        <dbReference type="EMBL" id="MDI3409484.1"/>
    </source>
</evidence>